<name>A0A2H3B400_9AGAR</name>
<dbReference type="EMBL" id="KZ293457">
    <property type="protein sequence ID" value="PBK63604.1"/>
    <property type="molecule type" value="Genomic_DNA"/>
</dbReference>
<sequence length="149" mass="17101">MERYLGEYNLGEGWEATLRCWTILEGRSNFEDLKGGKNTLPKVGRPDLVESWIKSARRPHPEVKAEDIMLFAEDWWGWWKAIQPEWRNTGSVRGPLNASHRVGATGDWNVLDKPDQNGLLSVLACLAWWGETVFESETAEVEAGWQDDW</sequence>
<gene>
    <name evidence="1" type="ORF">ARMSODRAFT_894109</name>
</gene>
<dbReference type="AlphaFoldDB" id="A0A2H3B400"/>
<organism evidence="1 2">
    <name type="scientific">Armillaria solidipes</name>
    <dbReference type="NCBI Taxonomy" id="1076256"/>
    <lineage>
        <taxon>Eukaryota</taxon>
        <taxon>Fungi</taxon>
        <taxon>Dikarya</taxon>
        <taxon>Basidiomycota</taxon>
        <taxon>Agaricomycotina</taxon>
        <taxon>Agaricomycetes</taxon>
        <taxon>Agaricomycetidae</taxon>
        <taxon>Agaricales</taxon>
        <taxon>Marasmiineae</taxon>
        <taxon>Physalacriaceae</taxon>
        <taxon>Armillaria</taxon>
    </lineage>
</organism>
<keyword evidence="2" id="KW-1185">Reference proteome</keyword>
<evidence type="ECO:0000313" key="1">
    <source>
        <dbReference type="EMBL" id="PBK63604.1"/>
    </source>
</evidence>
<dbReference type="Proteomes" id="UP000218334">
    <property type="component" value="Unassembled WGS sequence"/>
</dbReference>
<protein>
    <submittedName>
        <fullName evidence="1">Uncharacterized protein</fullName>
    </submittedName>
</protein>
<evidence type="ECO:0000313" key="2">
    <source>
        <dbReference type="Proteomes" id="UP000218334"/>
    </source>
</evidence>
<dbReference type="STRING" id="1076256.A0A2H3B400"/>
<proteinExistence type="predicted"/>
<reference evidence="2" key="1">
    <citation type="journal article" date="2017" name="Nat. Ecol. Evol.">
        <title>Genome expansion and lineage-specific genetic innovations in the forest pathogenic fungi Armillaria.</title>
        <authorList>
            <person name="Sipos G."/>
            <person name="Prasanna A.N."/>
            <person name="Walter M.C."/>
            <person name="O'Connor E."/>
            <person name="Balint B."/>
            <person name="Krizsan K."/>
            <person name="Kiss B."/>
            <person name="Hess J."/>
            <person name="Varga T."/>
            <person name="Slot J."/>
            <person name="Riley R."/>
            <person name="Boka B."/>
            <person name="Rigling D."/>
            <person name="Barry K."/>
            <person name="Lee J."/>
            <person name="Mihaltcheva S."/>
            <person name="LaButti K."/>
            <person name="Lipzen A."/>
            <person name="Waldron R."/>
            <person name="Moloney N.M."/>
            <person name="Sperisen C."/>
            <person name="Kredics L."/>
            <person name="Vagvoelgyi C."/>
            <person name="Patrignani A."/>
            <person name="Fitzpatrick D."/>
            <person name="Nagy I."/>
            <person name="Doyle S."/>
            <person name="Anderson J.B."/>
            <person name="Grigoriev I.V."/>
            <person name="Gueldener U."/>
            <person name="Muensterkoetter M."/>
            <person name="Nagy L.G."/>
        </authorList>
    </citation>
    <scope>NUCLEOTIDE SEQUENCE [LARGE SCALE GENOMIC DNA]</scope>
    <source>
        <strain evidence="2">28-4</strain>
    </source>
</reference>
<accession>A0A2H3B400</accession>